<comment type="caution">
    <text evidence="2">The sequence shown here is derived from an EMBL/GenBank/DDBJ whole genome shotgun (WGS) entry which is preliminary data.</text>
</comment>
<dbReference type="Proteomes" id="UP000886523">
    <property type="component" value="Unassembled WGS sequence"/>
</dbReference>
<evidence type="ECO:0000313" key="3">
    <source>
        <dbReference type="Proteomes" id="UP000886523"/>
    </source>
</evidence>
<feature type="region of interest" description="Disordered" evidence="1">
    <location>
        <begin position="410"/>
        <end position="460"/>
    </location>
</feature>
<sequence>MDPDELIKYWQEIYDAAKQRALALGPIDEAEEEDDPFDNEEREMWDYTNIVPNAEGDLPQFPKGVVFKRKSFNWLPWGTTKFSKIELRHEHAGLEDNQRIQITVPVEALSETDCLTFSCSMAEQYRPRCLNSYRPEDDDKGSRHKEEKRQESDGTKSRSTSLHPLDMEHDLDNDSELDRERENRSEPVGQVNKIGEDNLTADHTPSIAKSGHKNRHSPSSMQPGSGSLVDHVPDEVLKNVGEVAAKMDAYKKICQDIAVAHKREFDSLRTEFEHLRDDMNMNTYRTEELTKHFKASTSSMFKQFDTIEVLQQQASDSAYLLKHILLRVHNKSMTLDNYYQMINELLIGALTTIAQKVDKLDPRFMALKSEIQNMFHHWNSISPTAAHDGAWVAEITNLIAKKKASFTKVDTNPRATPLKLKRKGEEPEPSGLGSGSPAKKSNVEKCSSDGKHPNTESRRK</sequence>
<evidence type="ECO:0000256" key="1">
    <source>
        <dbReference type="SAM" id="MobiDB-lite"/>
    </source>
</evidence>
<organism evidence="2 3">
    <name type="scientific">Hydnum rufescens UP504</name>
    <dbReference type="NCBI Taxonomy" id="1448309"/>
    <lineage>
        <taxon>Eukaryota</taxon>
        <taxon>Fungi</taxon>
        <taxon>Dikarya</taxon>
        <taxon>Basidiomycota</taxon>
        <taxon>Agaricomycotina</taxon>
        <taxon>Agaricomycetes</taxon>
        <taxon>Cantharellales</taxon>
        <taxon>Hydnaceae</taxon>
        <taxon>Hydnum</taxon>
    </lineage>
</organism>
<feature type="region of interest" description="Disordered" evidence="1">
    <location>
        <begin position="131"/>
        <end position="230"/>
    </location>
</feature>
<name>A0A9P6AMY5_9AGAM</name>
<feature type="compositionally biased region" description="Basic and acidic residues" evidence="1">
    <location>
        <begin position="165"/>
        <end position="185"/>
    </location>
</feature>
<feature type="compositionally biased region" description="Basic and acidic residues" evidence="1">
    <location>
        <begin position="441"/>
        <end position="460"/>
    </location>
</feature>
<protein>
    <submittedName>
        <fullName evidence="2">Uncharacterized protein</fullName>
    </submittedName>
</protein>
<gene>
    <name evidence="2" type="ORF">BS47DRAFT_1397543</name>
</gene>
<keyword evidence="3" id="KW-1185">Reference proteome</keyword>
<reference evidence="2" key="1">
    <citation type="journal article" date="2020" name="Nat. Commun.">
        <title>Large-scale genome sequencing of mycorrhizal fungi provides insights into the early evolution of symbiotic traits.</title>
        <authorList>
            <person name="Miyauchi S."/>
            <person name="Kiss E."/>
            <person name="Kuo A."/>
            <person name="Drula E."/>
            <person name="Kohler A."/>
            <person name="Sanchez-Garcia M."/>
            <person name="Morin E."/>
            <person name="Andreopoulos B."/>
            <person name="Barry K.W."/>
            <person name="Bonito G."/>
            <person name="Buee M."/>
            <person name="Carver A."/>
            <person name="Chen C."/>
            <person name="Cichocki N."/>
            <person name="Clum A."/>
            <person name="Culley D."/>
            <person name="Crous P.W."/>
            <person name="Fauchery L."/>
            <person name="Girlanda M."/>
            <person name="Hayes R.D."/>
            <person name="Keri Z."/>
            <person name="LaButti K."/>
            <person name="Lipzen A."/>
            <person name="Lombard V."/>
            <person name="Magnuson J."/>
            <person name="Maillard F."/>
            <person name="Murat C."/>
            <person name="Nolan M."/>
            <person name="Ohm R.A."/>
            <person name="Pangilinan J."/>
            <person name="Pereira M.F."/>
            <person name="Perotto S."/>
            <person name="Peter M."/>
            <person name="Pfister S."/>
            <person name="Riley R."/>
            <person name="Sitrit Y."/>
            <person name="Stielow J.B."/>
            <person name="Szollosi G."/>
            <person name="Zifcakova L."/>
            <person name="Stursova M."/>
            <person name="Spatafora J.W."/>
            <person name="Tedersoo L."/>
            <person name="Vaario L.M."/>
            <person name="Yamada A."/>
            <person name="Yan M."/>
            <person name="Wang P."/>
            <person name="Xu J."/>
            <person name="Bruns T."/>
            <person name="Baldrian P."/>
            <person name="Vilgalys R."/>
            <person name="Dunand C."/>
            <person name="Henrissat B."/>
            <person name="Grigoriev I.V."/>
            <person name="Hibbett D."/>
            <person name="Nagy L.G."/>
            <person name="Martin F.M."/>
        </authorList>
    </citation>
    <scope>NUCLEOTIDE SEQUENCE</scope>
    <source>
        <strain evidence="2">UP504</strain>
    </source>
</reference>
<evidence type="ECO:0000313" key="2">
    <source>
        <dbReference type="EMBL" id="KAF9508752.1"/>
    </source>
</evidence>
<proteinExistence type="predicted"/>
<feature type="compositionally biased region" description="Basic and acidic residues" evidence="1">
    <location>
        <begin position="134"/>
        <end position="156"/>
    </location>
</feature>
<dbReference type="AlphaFoldDB" id="A0A9P6AMY5"/>
<accession>A0A9P6AMY5</accession>
<dbReference type="EMBL" id="MU129051">
    <property type="protein sequence ID" value="KAF9508752.1"/>
    <property type="molecule type" value="Genomic_DNA"/>
</dbReference>